<organism evidence="2 3">
    <name type="scientific">Bondarzewia mesenterica</name>
    <dbReference type="NCBI Taxonomy" id="1095465"/>
    <lineage>
        <taxon>Eukaryota</taxon>
        <taxon>Fungi</taxon>
        <taxon>Dikarya</taxon>
        <taxon>Basidiomycota</taxon>
        <taxon>Agaricomycotina</taxon>
        <taxon>Agaricomycetes</taxon>
        <taxon>Russulales</taxon>
        <taxon>Bondarzewiaceae</taxon>
        <taxon>Bondarzewia</taxon>
    </lineage>
</organism>
<protein>
    <submittedName>
        <fullName evidence="2">Uncharacterized protein</fullName>
    </submittedName>
</protein>
<dbReference type="AlphaFoldDB" id="A0A4S4LST3"/>
<name>A0A4S4LST3_9AGAM</name>
<accession>A0A4S4LST3</accession>
<evidence type="ECO:0000256" key="1">
    <source>
        <dbReference type="SAM" id="MobiDB-lite"/>
    </source>
</evidence>
<dbReference type="EMBL" id="SGPL01000207">
    <property type="protein sequence ID" value="THH15494.1"/>
    <property type="molecule type" value="Genomic_DNA"/>
</dbReference>
<sequence length="106" mass="11842">MTFTMSGSNGSGSRLAADVPPPVPPLPKNIPMSARMKPLPPSPSVPSSLPRRDTSTERRQRRYSGHNTPSMSMPRQKKKKKQDDVLKPPDLRKVPDLLPIFLEMVR</sequence>
<gene>
    <name evidence="2" type="ORF">EW146_g4977</name>
</gene>
<feature type="region of interest" description="Disordered" evidence="1">
    <location>
        <begin position="1"/>
        <end position="93"/>
    </location>
</feature>
<feature type="compositionally biased region" description="Polar residues" evidence="1">
    <location>
        <begin position="1"/>
        <end position="12"/>
    </location>
</feature>
<comment type="caution">
    <text evidence="2">The sequence shown here is derived from an EMBL/GenBank/DDBJ whole genome shotgun (WGS) entry which is preliminary data.</text>
</comment>
<feature type="compositionally biased region" description="Basic and acidic residues" evidence="1">
    <location>
        <begin position="81"/>
        <end position="93"/>
    </location>
</feature>
<evidence type="ECO:0000313" key="2">
    <source>
        <dbReference type="EMBL" id="THH15494.1"/>
    </source>
</evidence>
<reference evidence="2 3" key="1">
    <citation type="submission" date="2019-02" db="EMBL/GenBank/DDBJ databases">
        <title>Genome sequencing of the rare red list fungi Bondarzewia mesenterica.</title>
        <authorList>
            <person name="Buettner E."/>
            <person name="Kellner H."/>
        </authorList>
    </citation>
    <scope>NUCLEOTIDE SEQUENCE [LARGE SCALE GENOMIC DNA]</scope>
    <source>
        <strain evidence="2 3">DSM 108281</strain>
    </source>
</reference>
<dbReference type="Proteomes" id="UP000310158">
    <property type="component" value="Unassembled WGS sequence"/>
</dbReference>
<evidence type="ECO:0000313" key="3">
    <source>
        <dbReference type="Proteomes" id="UP000310158"/>
    </source>
</evidence>
<keyword evidence="3" id="KW-1185">Reference proteome</keyword>
<feature type="compositionally biased region" description="Pro residues" evidence="1">
    <location>
        <begin position="19"/>
        <end position="28"/>
    </location>
</feature>
<proteinExistence type="predicted"/>